<evidence type="ECO:0000313" key="4">
    <source>
        <dbReference type="RefSeq" id="XP_033538237.1"/>
    </source>
</evidence>
<reference evidence="4" key="2">
    <citation type="submission" date="2020-04" db="EMBL/GenBank/DDBJ databases">
        <authorList>
            <consortium name="NCBI Genome Project"/>
        </authorList>
    </citation>
    <scope>NUCLEOTIDE SEQUENCE</scope>
    <source>
        <strain evidence="4">CBS 781.70</strain>
    </source>
</reference>
<reference evidence="2 4" key="1">
    <citation type="submission" date="2020-01" db="EMBL/GenBank/DDBJ databases">
        <authorList>
            <consortium name="DOE Joint Genome Institute"/>
            <person name="Haridas S."/>
            <person name="Albert R."/>
            <person name="Binder M."/>
            <person name="Bloem J."/>
            <person name="Labutti K."/>
            <person name="Salamov A."/>
            <person name="Andreopoulos B."/>
            <person name="Baker S.E."/>
            <person name="Barry K."/>
            <person name="Bills G."/>
            <person name="Bluhm B.H."/>
            <person name="Cannon C."/>
            <person name="Castanera R."/>
            <person name="Culley D.E."/>
            <person name="Daum C."/>
            <person name="Ezra D."/>
            <person name="Gonzalez J.B."/>
            <person name="Henrissat B."/>
            <person name="Kuo A."/>
            <person name="Liang C."/>
            <person name="Lipzen A."/>
            <person name="Lutzoni F."/>
            <person name="Magnuson J."/>
            <person name="Mondo S."/>
            <person name="Nolan M."/>
            <person name="Ohm R."/>
            <person name="Pangilinan J."/>
            <person name="Park H.-J."/>
            <person name="Ramirez L."/>
            <person name="Alfaro M."/>
            <person name="Sun H."/>
            <person name="Tritt A."/>
            <person name="Yoshinaga Y."/>
            <person name="Zwiers L.-H."/>
            <person name="Turgeon B.G."/>
            <person name="Goodwin S.B."/>
            <person name="Spatafora J.W."/>
            <person name="Crous P.W."/>
            <person name="Grigoriev I.V."/>
        </authorList>
    </citation>
    <scope>NUCLEOTIDE SEQUENCE</scope>
    <source>
        <strain evidence="2 4">CBS 781.70</strain>
    </source>
</reference>
<proteinExistence type="predicted"/>
<dbReference type="GeneID" id="54414329"/>
<dbReference type="Proteomes" id="UP000504638">
    <property type="component" value="Unplaced"/>
</dbReference>
<protein>
    <submittedName>
        <fullName evidence="2 4">Uncharacterized protein</fullName>
    </submittedName>
</protein>
<evidence type="ECO:0000313" key="3">
    <source>
        <dbReference type="Proteomes" id="UP000504638"/>
    </source>
</evidence>
<feature type="compositionally biased region" description="Basic residues" evidence="1">
    <location>
        <begin position="101"/>
        <end position="115"/>
    </location>
</feature>
<evidence type="ECO:0000256" key="1">
    <source>
        <dbReference type="SAM" id="MobiDB-lite"/>
    </source>
</evidence>
<dbReference type="RefSeq" id="XP_033538237.1">
    <property type="nucleotide sequence ID" value="XM_033673759.1"/>
</dbReference>
<gene>
    <name evidence="2 4" type="ORF">P152DRAFT_129666</name>
</gene>
<accession>A0A6G1GFB1</accession>
<name>A0A6G1GFB1_9PEZI</name>
<keyword evidence="3" id="KW-1185">Reference proteome</keyword>
<reference evidence="4" key="3">
    <citation type="submission" date="2025-04" db="UniProtKB">
        <authorList>
            <consortium name="RefSeq"/>
        </authorList>
    </citation>
    <scope>IDENTIFICATION</scope>
    <source>
        <strain evidence="4">CBS 781.70</strain>
    </source>
</reference>
<evidence type="ECO:0000313" key="2">
    <source>
        <dbReference type="EMBL" id="KAF1816606.1"/>
    </source>
</evidence>
<organism evidence="2">
    <name type="scientific">Eremomyces bilateralis CBS 781.70</name>
    <dbReference type="NCBI Taxonomy" id="1392243"/>
    <lineage>
        <taxon>Eukaryota</taxon>
        <taxon>Fungi</taxon>
        <taxon>Dikarya</taxon>
        <taxon>Ascomycota</taxon>
        <taxon>Pezizomycotina</taxon>
        <taxon>Dothideomycetes</taxon>
        <taxon>Dothideomycetes incertae sedis</taxon>
        <taxon>Eremomycetales</taxon>
        <taxon>Eremomycetaceae</taxon>
        <taxon>Eremomyces</taxon>
    </lineage>
</organism>
<sequence length="139" mass="15409">MTNRSISRNLDLLNRGWNARPVKMPPLPPKTKGKTQTSQFIPPPSYGLRSNRRRVTFEDPIVNEDAGDDIADRHEEVLAPPARKQKAPSQPAQKPAAKSKATSKPKAPPKQRAKRSKETSSGDTTEQLTTVTKENDRSS</sequence>
<feature type="compositionally biased region" description="Low complexity" evidence="1">
    <location>
        <begin position="79"/>
        <end position="100"/>
    </location>
</feature>
<feature type="region of interest" description="Disordered" evidence="1">
    <location>
        <begin position="1"/>
        <end position="139"/>
    </location>
</feature>
<dbReference type="EMBL" id="ML975150">
    <property type="protein sequence ID" value="KAF1816606.1"/>
    <property type="molecule type" value="Genomic_DNA"/>
</dbReference>
<dbReference type="AlphaFoldDB" id="A0A6G1GFB1"/>
<feature type="compositionally biased region" description="Polar residues" evidence="1">
    <location>
        <begin position="119"/>
        <end position="132"/>
    </location>
</feature>